<evidence type="ECO:0000313" key="4">
    <source>
        <dbReference type="EMBL" id="OGH69353.1"/>
    </source>
</evidence>
<name>A0A1F6MCY2_9BACT</name>
<keyword evidence="2" id="KW-0413">Isomerase</keyword>
<reference evidence="4 5" key="1">
    <citation type="journal article" date="2016" name="Nat. Commun.">
        <title>Thousands of microbial genomes shed light on interconnected biogeochemical processes in an aquifer system.</title>
        <authorList>
            <person name="Anantharaman K."/>
            <person name="Brown C.T."/>
            <person name="Hug L.A."/>
            <person name="Sharon I."/>
            <person name="Castelle C.J."/>
            <person name="Probst A.J."/>
            <person name="Thomas B.C."/>
            <person name="Singh A."/>
            <person name="Wilkins M.J."/>
            <person name="Karaoz U."/>
            <person name="Brodie E.L."/>
            <person name="Williams K.H."/>
            <person name="Hubbard S.S."/>
            <person name="Banfield J.F."/>
        </authorList>
    </citation>
    <scope>NUCLEOTIDE SEQUENCE [LARGE SCALE GENOMIC DNA]</scope>
</reference>
<dbReference type="GO" id="GO:0001522">
    <property type="term" value="P:pseudouridine synthesis"/>
    <property type="evidence" value="ECO:0007669"/>
    <property type="project" value="InterPro"/>
</dbReference>
<dbReference type="SUPFAM" id="SSF55120">
    <property type="entry name" value="Pseudouridine synthase"/>
    <property type="match status" value="1"/>
</dbReference>
<evidence type="ECO:0000256" key="1">
    <source>
        <dbReference type="ARBA" id="ARBA00010876"/>
    </source>
</evidence>
<dbReference type="InterPro" id="IPR006224">
    <property type="entry name" value="PsdUridine_synth_RluA-like_CS"/>
</dbReference>
<dbReference type="Proteomes" id="UP000176413">
    <property type="component" value="Unassembled WGS sequence"/>
</dbReference>
<evidence type="ECO:0000256" key="2">
    <source>
        <dbReference type="ARBA" id="ARBA00023235"/>
    </source>
</evidence>
<dbReference type="GO" id="GO:0003723">
    <property type="term" value="F:RNA binding"/>
    <property type="evidence" value="ECO:0007669"/>
    <property type="project" value="InterPro"/>
</dbReference>
<dbReference type="EMBL" id="MFQA01000004">
    <property type="protein sequence ID" value="OGH69353.1"/>
    <property type="molecule type" value="Genomic_DNA"/>
</dbReference>
<dbReference type="GO" id="GO:0140098">
    <property type="term" value="F:catalytic activity, acting on RNA"/>
    <property type="evidence" value="ECO:0007669"/>
    <property type="project" value="UniProtKB-ARBA"/>
</dbReference>
<dbReference type="Pfam" id="PF00849">
    <property type="entry name" value="PseudoU_synth_2"/>
    <property type="match status" value="1"/>
</dbReference>
<evidence type="ECO:0000313" key="5">
    <source>
        <dbReference type="Proteomes" id="UP000176413"/>
    </source>
</evidence>
<dbReference type="Gene3D" id="3.30.2350.10">
    <property type="entry name" value="Pseudouridine synthase"/>
    <property type="match status" value="1"/>
</dbReference>
<dbReference type="AlphaFoldDB" id="A0A1F6MCY2"/>
<evidence type="ECO:0000259" key="3">
    <source>
        <dbReference type="Pfam" id="PF00849"/>
    </source>
</evidence>
<comment type="similarity">
    <text evidence="1">Belongs to the pseudouridine synthase RluA family.</text>
</comment>
<dbReference type="GO" id="GO:0006396">
    <property type="term" value="P:RNA processing"/>
    <property type="evidence" value="ECO:0007669"/>
    <property type="project" value="UniProtKB-ARBA"/>
</dbReference>
<comment type="caution">
    <text evidence="4">The sequence shown here is derived from an EMBL/GenBank/DDBJ whole genome shotgun (WGS) entry which is preliminary data.</text>
</comment>
<dbReference type="PANTHER" id="PTHR21600">
    <property type="entry name" value="MITOCHONDRIAL RNA PSEUDOURIDINE SYNTHASE"/>
    <property type="match status" value="1"/>
</dbReference>
<feature type="domain" description="Pseudouridine synthase RsuA/RluA-like" evidence="3">
    <location>
        <begin position="11"/>
        <end position="166"/>
    </location>
</feature>
<dbReference type="InterPro" id="IPR050188">
    <property type="entry name" value="RluA_PseudoU_synthase"/>
</dbReference>
<dbReference type="InterPro" id="IPR020103">
    <property type="entry name" value="PsdUridine_synth_cat_dom_sf"/>
</dbReference>
<dbReference type="InterPro" id="IPR006145">
    <property type="entry name" value="PsdUridine_synth_RsuA/RluA"/>
</dbReference>
<dbReference type="CDD" id="cd02869">
    <property type="entry name" value="PseudoU_synth_RluA_like"/>
    <property type="match status" value="1"/>
</dbReference>
<protein>
    <recommendedName>
        <fullName evidence="3">Pseudouridine synthase RsuA/RluA-like domain-containing protein</fullName>
    </recommendedName>
</protein>
<proteinExistence type="inferred from homology"/>
<dbReference type="PROSITE" id="PS01129">
    <property type="entry name" value="PSI_RLU"/>
    <property type="match status" value="1"/>
</dbReference>
<dbReference type="PANTHER" id="PTHR21600:SF83">
    <property type="entry name" value="PSEUDOURIDYLATE SYNTHASE RPUSD4, MITOCHONDRIAL"/>
    <property type="match status" value="1"/>
</dbReference>
<gene>
    <name evidence="4" type="ORF">A3D53_01100</name>
</gene>
<organism evidence="4 5">
    <name type="scientific">Candidatus Magasanikbacteria bacterium RIFCSPHIGHO2_02_FULL_45_10</name>
    <dbReference type="NCBI Taxonomy" id="1798679"/>
    <lineage>
        <taxon>Bacteria</taxon>
        <taxon>Candidatus Magasanikiibacteriota</taxon>
    </lineage>
</organism>
<sequence>MELQVLYEDNHLIAVYKPAGILVQEDKTGDASLLDQVKYYLKEKYHKTGNVFLGLIHRLDRPVAGVIVFAKTSKGAARVSEQFRNHEVEKVYHAVVVGKPPQQKDTLISYLQKNENSNKVAISNTPLPDYLRAELSYEVVRSNGKYSLLKIQLGTGRSHQIRAQLSEIGCQIVGDVKYGAPEPLPDKSLALVATSLTFKTATTDETHTVTIPIPETWKKYV</sequence>
<dbReference type="GO" id="GO:0009982">
    <property type="term" value="F:pseudouridine synthase activity"/>
    <property type="evidence" value="ECO:0007669"/>
    <property type="project" value="InterPro"/>
</dbReference>
<accession>A0A1F6MCY2</accession>